<dbReference type="GO" id="GO:0065002">
    <property type="term" value="P:intracellular protein transmembrane transport"/>
    <property type="evidence" value="ECO:0007669"/>
    <property type="project" value="UniProtKB-UniRule"/>
</dbReference>
<evidence type="ECO:0000256" key="4">
    <source>
        <dbReference type="ARBA" id="ARBA00022927"/>
    </source>
</evidence>
<sequence>MDANEKKELKEKRKQERRELRKAKKLERKKYMEDTIDQNPLKFKEWFSLRGIRDELKNVHWPRGKELAVDAGVVLLFTIVLGVFFYASDAIIAFILKALGMN</sequence>
<dbReference type="eggNOG" id="ENOG503399A">
    <property type="taxonomic scope" value="Bacteria"/>
</dbReference>
<dbReference type="InterPro" id="IPR005807">
    <property type="entry name" value="SecE_bac"/>
</dbReference>
<name>M2PLL9_9FIRM</name>
<accession>M2PLL9</accession>
<dbReference type="NCBIfam" id="TIGR00964">
    <property type="entry name" value="secE_bact"/>
    <property type="match status" value="1"/>
</dbReference>
<keyword evidence="3 8" id="KW-0812">Transmembrane</keyword>
<evidence type="ECO:0000313" key="11">
    <source>
        <dbReference type="Proteomes" id="UP000011758"/>
    </source>
</evidence>
<evidence type="ECO:0000256" key="1">
    <source>
        <dbReference type="ARBA" id="ARBA00004370"/>
    </source>
</evidence>
<keyword evidence="11" id="KW-1185">Reference proteome</keyword>
<dbReference type="RefSeq" id="WP_004803389.1">
    <property type="nucleotide sequence ID" value="NZ_AUGJ01000013.1"/>
</dbReference>
<comment type="subcellular location">
    <subcellularLocation>
        <location evidence="8">Cell membrane</location>
        <topology evidence="8">Single-pass membrane protein</topology>
    </subcellularLocation>
    <subcellularLocation>
        <location evidence="1">Membrane</location>
    </subcellularLocation>
</comment>
<feature type="transmembrane region" description="Helical" evidence="8">
    <location>
        <begin position="71"/>
        <end position="96"/>
    </location>
</feature>
<organism evidence="10 11">
    <name type="scientific">Eggerthia catenaformis OT 569 = DSM 20559</name>
    <dbReference type="NCBI Taxonomy" id="999415"/>
    <lineage>
        <taxon>Bacteria</taxon>
        <taxon>Bacillati</taxon>
        <taxon>Bacillota</taxon>
        <taxon>Erysipelotrichia</taxon>
        <taxon>Erysipelotrichales</taxon>
        <taxon>Coprobacillaceae</taxon>
        <taxon>Eggerthia</taxon>
    </lineage>
</organism>
<dbReference type="Pfam" id="PF00584">
    <property type="entry name" value="SecE"/>
    <property type="match status" value="1"/>
</dbReference>
<dbReference type="InterPro" id="IPR001901">
    <property type="entry name" value="Translocase_SecE/Sec61-g"/>
</dbReference>
<keyword evidence="2 8" id="KW-0813">Transport</keyword>
<comment type="caution">
    <text evidence="10">The sequence shown here is derived from an EMBL/GenBank/DDBJ whole genome shotgun (WGS) entry which is preliminary data.</text>
</comment>
<evidence type="ECO:0000256" key="6">
    <source>
        <dbReference type="ARBA" id="ARBA00023010"/>
    </source>
</evidence>
<keyword evidence="6 8" id="KW-0811">Translocation</keyword>
<feature type="coiled-coil region" evidence="9">
    <location>
        <begin position="3"/>
        <end position="30"/>
    </location>
</feature>
<keyword evidence="7 8" id="KW-0472">Membrane</keyword>
<keyword evidence="9" id="KW-0175">Coiled coil</keyword>
<keyword evidence="8" id="KW-1003">Cell membrane</keyword>
<protein>
    <recommendedName>
        <fullName evidence="8">Protein translocase subunit SecE</fullName>
    </recommendedName>
</protein>
<dbReference type="GO" id="GO:0009306">
    <property type="term" value="P:protein secretion"/>
    <property type="evidence" value="ECO:0007669"/>
    <property type="project" value="UniProtKB-UniRule"/>
</dbReference>
<keyword evidence="5 8" id="KW-1133">Transmembrane helix</keyword>
<evidence type="ECO:0000256" key="2">
    <source>
        <dbReference type="ARBA" id="ARBA00022448"/>
    </source>
</evidence>
<proteinExistence type="inferred from homology"/>
<dbReference type="STRING" id="999415.HMPREF9943_01375"/>
<keyword evidence="4 8" id="KW-0653">Protein transport</keyword>
<dbReference type="GO" id="GO:0005886">
    <property type="term" value="C:plasma membrane"/>
    <property type="evidence" value="ECO:0007669"/>
    <property type="project" value="UniProtKB-SubCell"/>
</dbReference>
<reference evidence="10 11" key="1">
    <citation type="submission" date="2013-02" db="EMBL/GenBank/DDBJ databases">
        <title>The Genome Sequence of Lactobacillus catenaformis F0143.</title>
        <authorList>
            <consortium name="The Broad Institute Genome Sequencing Platform"/>
            <person name="Earl A."/>
            <person name="Ward D."/>
            <person name="Feldgarden M."/>
            <person name="Gevers D."/>
            <person name="Izard J."/>
            <person name="Blanton J.M."/>
            <person name="Mathney J."/>
            <person name="Dewhirst F.E."/>
            <person name="Young S.K."/>
            <person name="Zeng Q."/>
            <person name="Gargeya S."/>
            <person name="Fitzgerald M."/>
            <person name="Haas B."/>
            <person name="Abouelleil A."/>
            <person name="Alvarado L."/>
            <person name="Arachchi H.M."/>
            <person name="Berlin A."/>
            <person name="Chapman S.B."/>
            <person name="Gearin G."/>
            <person name="Goldberg J."/>
            <person name="Griggs A."/>
            <person name="Gujja S."/>
            <person name="Hansen M."/>
            <person name="Heiman D."/>
            <person name="Howarth C."/>
            <person name="Larimer J."/>
            <person name="Lui A."/>
            <person name="MacDonald P.J.P."/>
            <person name="McCowen C."/>
            <person name="Montmayeur A."/>
            <person name="Murphy C."/>
            <person name="Neiman D."/>
            <person name="Pearson M."/>
            <person name="Priest M."/>
            <person name="Roberts A."/>
            <person name="Saif S."/>
            <person name="Shea T."/>
            <person name="Sisk P."/>
            <person name="Stolte C."/>
            <person name="Sykes S."/>
            <person name="Wortman J."/>
            <person name="Nusbaum C."/>
            <person name="Birren B."/>
        </authorList>
    </citation>
    <scope>NUCLEOTIDE SEQUENCE [LARGE SCALE GENOMIC DNA]</scope>
    <source>
        <strain evidence="10 11">OT 569</strain>
    </source>
</reference>
<dbReference type="Proteomes" id="UP000011758">
    <property type="component" value="Unassembled WGS sequence"/>
</dbReference>
<dbReference type="Gene3D" id="1.20.5.1030">
    <property type="entry name" value="Preprotein translocase secy subunit"/>
    <property type="match status" value="1"/>
</dbReference>
<evidence type="ECO:0000256" key="5">
    <source>
        <dbReference type="ARBA" id="ARBA00022989"/>
    </source>
</evidence>
<dbReference type="HAMAP" id="MF_00422">
    <property type="entry name" value="SecE"/>
    <property type="match status" value="1"/>
</dbReference>
<comment type="subunit">
    <text evidence="8">Component of the Sec protein translocase complex. Heterotrimer consisting of SecY, SecE and SecG subunits. The heterotrimers can form oligomers, although 1 heterotrimer is thought to be able to translocate proteins. Interacts with the ribosome. Interacts with SecDF, and other proteins may be involved. Interacts with SecA.</text>
</comment>
<evidence type="ECO:0000256" key="7">
    <source>
        <dbReference type="ARBA" id="ARBA00023136"/>
    </source>
</evidence>
<evidence type="ECO:0000256" key="8">
    <source>
        <dbReference type="HAMAP-Rule" id="MF_00422"/>
    </source>
</evidence>
<evidence type="ECO:0000256" key="3">
    <source>
        <dbReference type="ARBA" id="ARBA00022692"/>
    </source>
</evidence>
<dbReference type="GO" id="GO:0008320">
    <property type="term" value="F:protein transmembrane transporter activity"/>
    <property type="evidence" value="ECO:0007669"/>
    <property type="project" value="UniProtKB-UniRule"/>
</dbReference>
<dbReference type="AlphaFoldDB" id="M2PLL9"/>
<gene>
    <name evidence="8" type="primary">secE</name>
    <name evidence="10" type="ORF">HMPREF9943_01375</name>
</gene>
<dbReference type="EMBL" id="AGEJ01000021">
    <property type="protein sequence ID" value="EMD16449.1"/>
    <property type="molecule type" value="Genomic_DNA"/>
</dbReference>
<evidence type="ECO:0000313" key="10">
    <source>
        <dbReference type="EMBL" id="EMD16449.1"/>
    </source>
</evidence>
<dbReference type="GO" id="GO:0043952">
    <property type="term" value="P:protein transport by the Sec complex"/>
    <property type="evidence" value="ECO:0007669"/>
    <property type="project" value="UniProtKB-UniRule"/>
</dbReference>
<comment type="function">
    <text evidence="8">Essential subunit of the Sec protein translocation channel SecYEG. Clamps together the 2 halves of SecY. May contact the channel plug during translocation.</text>
</comment>
<dbReference type="GO" id="GO:0006605">
    <property type="term" value="P:protein targeting"/>
    <property type="evidence" value="ECO:0007669"/>
    <property type="project" value="UniProtKB-UniRule"/>
</dbReference>
<comment type="similarity">
    <text evidence="8">Belongs to the SecE/SEC61-gamma family.</text>
</comment>
<dbReference type="InterPro" id="IPR038379">
    <property type="entry name" value="SecE_sf"/>
</dbReference>
<evidence type="ECO:0000256" key="9">
    <source>
        <dbReference type="SAM" id="Coils"/>
    </source>
</evidence>